<evidence type="ECO:0000313" key="2">
    <source>
        <dbReference type="EMBL" id="TCS66156.1"/>
    </source>
</evidence>
<organism evidence="2 3">
    <name type="scientific">Faecalimonas umbilicata</name>
    <dbReference type="NCBI Taxonomy" id="1912855"/>
    <lineage>
        <taxon>Bacteria</taxon>
        <taxon>Bacillati</taxon>
        <taxon>Bacillota</taxon>
        <taxon>Clostridia</taxon>
        <taxon>Lachnospirales</taxon>
        <taxon>Lachnospiraceae</taxon>
        <taxon>Faecalimonas</taxon>
    </lineage>
</organism>
<protein>
    <submittedName>
        <fullName evidence="2">Uncharacterized protein</fullName>
    </submittedName>
</protein>
<evidence type="ECO:0000313" key="3">
    <source>
        <dbReference type="Proteomes" id="UP000294613"/>
    </source>
</evidence>
<evidence type="ECO:0000313" key="4">
    <source>
        <dbReference type="Proteomes" id="UP000702954"/>
    </source>
</evidence>
<evidence type="ECO:0000313" key="1">
    <source>
        <dbReference type="EMBL" id="GBU06523.1"/>
    </source>
</evidence>
<reference evidence="2 3" key="2">
    <citation type="submission" date="2019-03" db="EMBL/GenBank/DDBJ databases">
        <title>Genomic Encyclopedia of Type Strains, Phase IV (KMG-IV): sequencing the most valuable type-strain genomes for metagenomic binning, comparative biology and taxonomic classification.</title>
        <authorList>
            <person name="Goeker M."/>
        </authorList>
    </citation>
    <scope>NUCLEOTIDE SEQUENCE [LARGE SCALE GENOMIC DNA]</scope>
    <source>
        <strain evidence="2 3">DSM 103426</strain>
    </source>
</reference>
<gene>
    <name evidence="2" type="ORF">EDD74_11954</name>
    <name evidence="1" type="ORF">FAEUMB_30640</name>
</gene>
<name>A0A4R3JKS5_9FIRM</name>
<dbReference type="EMBL" id="SLZV01000019">
    <property type="protein sequence ID" value="TCS66156.1"/>
    <property type="molecule type" value="Genomic_DNA"/>
</dbReference>
<comment type="caution">
    <text evidence="2">The sequence shown here is derived from an EMBL/GenBank/DDBJ whole genome shotgun (WGS) entry which is preliminary data.</text>
</comment>
<reference evidence="1 4" key="1">
    <citation type="journal article" date="2018" name="Int. J. Syst. Evol. Microbiol.">
        <title>Draft Genome Sequence of Faecalimonas umbilicata JCM 30896T, an Acetate-Producing Bacterium Isolated from Human Feces.</title>
        <authorList>
            <person name="Sakamoto M."/>
            <person name="Ikeyama N."/>
            <person name="Yuki M."/>
            <person name="Ohkuma M."/>
        </authorList>
    </citation>
    <scope>NUCLEOTIDE SEQUENCE [LARGE SCALE GENOMIC DNA]</scope>
    <source>
        <strain evidence="1 4">EGH7</strain>
    </source>
</reference>
<dbReference type="RefSeq" id="WP_008975139.1">
    <property type="nucleotide sequence ID" value="NZ_BHEO01000008.1"/>
</dbReference>
<dbReference type="Proteomes" id="UP000702954">
    <property type="component" value="Unassembled WGS sequence"/>
</dbReference>
<dbReference type="InterPro" id="IPR045707">
    <property type="entry name" value="DUF6063"/>
</dbReference>
<accession>A0A4R3JKS5</accession>
<keyword evidence="4" id="KW-1185">Reference proteome</keyword>
<dbReference type="AlphaFoldDB" id="A0A4R3JKS5"/>
<dbReference type="Proteomes" id="UP000294613">
    <property type="component" value="Unassembled WGS sequence"/>
</dbReference>
<dbReference type="EMBL" id="BHEO01000008">
    <property type="protein sequence ID" value="GBU06523.1"/>
    <property type="molecule type" value="Genomic_DNA"/>
</dbReference>
<dbReference type="Pfam" id="PF19539">
    <property type="entry name" value="DUF6063"/>
    <property type="match status" value="1"/>
</dbReference>
<sequence>MTEQTLETGIEIFARLINQEAVKYQGEHTKLYEAYTQNGDIFDTVNKITKALNLEIYDYRGGLYLTPGESNHVFGYTNEELKEMIGLRLNRELFLCYFIIYHIITKFYTDSATYTYQEYVKVPEIVEAVDASFQGLAEKVETLALTEVEEYSFEQMALAWDLPLLTNEDSSVIRAEKGSRAGMVKKTFQFLIRQGLFLEVEDRYYPTDRFSALIESYFESEQSRIYEIMTGGRDDAAY</sequence>
<proteinExistence type="predicted"/>